<evidence type="ECO:0000313" key="2">
    <source>
        <dbReference type="EMBL" id="CAD8084431.1"/>
    </source>
</evidence>
<keyword evidence="3" id="KW-1185">Reference proteome</keyword>
<evidence type="ECO:0000259" key="1">
    <source>
        <dbReference type="PROSITE" id="PS50042"/>
    </source>
</evidence>
<gene>
    <name evidence="2" type="ORF">PPRIM_AZ9-3.1.T0720061</name>
</gene>
<dbReference type="AlphaFoldDB" id="A0A8S1N2X1"/>
<dbReference type="PROSITE" id="PS00889">
    <property type="entry name" value="CNMP_BINDING_2"/>
    <property type="match status" value="1"/>
</dbReference>
<dbReference type="CDD" id="cd00038">
    <property type="entry name" value="CAP_ED"/>
    <property type="match status" value="2"/>
</dbReference>
<dbReference type="Proteomes" id="UP000688137">
    <property type="component" value="Unassembled WGS sequence"/>
</dbReference>
<proteinExistence type="predicted"/>
<comment type="caution">
    <text evidence="2">The sequence shown here is derived from an EMBL/GenBank/DDBJ whole genome shotgun (WGS) entry which is preliminary data.</text>
</comment>
<feature type="domain" description="Cyclic nucleotide-binding" evidence="1">
    <location>
        <begin position="52"/>
        <end position="248"/>
    </location>
</feature>
<dbReference type="PANTHER" id="PTHR23011">
    <property type="entry name" value="CYCLIC NUCLEOTIDE-BINDING DOMAIN CONTAINING PROTEIN"/>
    <property type="match status" value="1"/>
</dbReference>
<protein>
    <recommendedName>
        <fullName evidence="1">Cyclic nucleotide-binding domain-containing protein</fullName>
    </recommendedName>
</protein>
<dbReference type="OMA" id="TEWNEQM"/>
<dbReference type="InterPro" id="IPR000595">
    <property type="entry name" value="cNMP-bd_dom"/>
</dbReference>
<sequence length="570" mass="66591">MKQKQLTTKKSDIDLGNKDQLNYIIEILQKDQSIRTNQDVEITRKAFISFKFFQDLEQQMGQEMVSNLYRQLSHETIKARQVVFNLGDIGKKFYIILSGSVWVLIQKKGLQDGNQIGQEEKKKEEELRRQNTRKATLKHQQSMMKSKRIKKQETFFTETNQVLIDEVYQKMTDAEYLECQFPTLQKVGLMKSGDNFGEIALTKQVPRTATIVAAEDTNFAIVSREQFNILLSSYYEYIQQQNVMFLQKVPAFTEWNEQMLNQIYYHFTFEDYKMFDVIYKENQPSNKIYIVKNGEIEISQNIEVGTMITENNLTIQRFFKKNDKKYERVRTGIITSGLVFGYQEVIKDVVREHRAICISQKAQVFSLDKDRFLQYFKKGGAIQKLIKLDQTNHSRKSKSVSVIKDLKSFSPPIAFREIPYFEEDDKISDFVIKKANNAVDRVGNEPKRNGYELLQGKGHINKAHYNFQKNLETLKRNIKYSEPLNINTRLFELDTNKGTAISIMNKVFPSASRPKYEIPNYSMTPRIVIKSLKLPKLLNEVDVLLFSNKESMISNLTTTYKQQAAIKEDE</sequence>
<dbReference type="PROSITE" id="PS50042">
    <property type="entry name" value="CNMP_BINDING_3"/>
    <property type="match status" value="2"/>
</dbReference>
<dbReference type="PANTHER" id="PTHR23011:SF28">
    <property type="entry name" value="CYCLIC NUCLEOTIDE-BINDING DOMAIN CONTAINING PROTEIN"/>
    <property type="match status" value="1"/>
</dbReference>
<accession>A0A8S1N2X1</accession>
<dbReference type="Pfam" id="PF00027">
    <property type="entry name" value="cNMP_binding"/>
    <property type="match status" value="1"/>
</dbReference>
<feature type="domain" description="Cyclic nucleotide-binding" evidence="1">
    <location>
        <begin position="251"/>
        <end position="384"/>
    </location>
</feature>
<name>A0A8S1N2X1_PARPR</name>
<organism evidence="2 3">
    <name type="scientific">Paramecium primaurelia</name>
    <dbReference type="NCBI Taxonomy" id="5886"/>
    <lineage>
        <taxon>Eukaryota</taxon>
        <taxon>Sar</taxon>
        <taxon>Alveolata</taxon>
        <taxon>Ciliophora</taxon>
        <taxon>Intramacronucleata</taxon>
        <taxon>Oligohymenophorea</taxon>
        <taxon>Peniculida</taxon>
        <taxon>Parameciidae</taxon>
        <taxon>Paramecium</taxon>
    </lineage>
</organism>
<evidence type="ECO:0000313" key="3">
    <source>
        <dbReference type="Proteomes" id="UP000688137"/>
    </source>
</evidence>
<dbReference type="InterPro" id="IPR018488">
    <property type="entry name" value="cNMP-bd_CS"/>
</dbReference>
<dbReference type="EMBL" id="CAJJDM010000075">
    <property type="protein sequence ID" value="CAD8084431.1"/>
    <property type="molecule type" value="Genomic_DNA"/>
</dbReference>
<reference evidence="2" key="1">
    <citation type="submission" date="2021-01" db="EMBL/GenBank/DDBJ databases">
        <authorList>
            <consortium name="Genoscope - CEA"/>
            <person name="William W."/>
        </authorList>
    </citation>
    <scope>NUCLEOTIDE SEQUENCE</scope>
</reference>